<dbReference type="Pfam" id="PF02056">
    <property type="entry name" value="Glyco_hydro_4"/>
    <property type="match status" value="1"/>
</dbReference>
<keyword evidence="9" id="KW-0170">Cobalt</keyword>
<feature type="binding site" evidence="9">
    <location>
        <position position="190"/>
    </location>
    <ligand>
        <name>Mn(2+)</name>
        <dbReference type="ChEBI" id="CHEBI:29035"/>
    </ligand>
</feature>
<name>A0A1I2M3P5_9ACTN</name>
<evidence type="ECO:0000256" key="10">
    <source>
        <dbReference type="PIRSR" id="PIRSR601088-4"/>
    </source>
</evidence>
<dbReference type="InterPro" id="IPR036291">
    <property type="entry name" value="NAD(P)-bd_dom_sf"/>
</dbReference>
<dbReference type="SUPFAM" id="SSF51735">
    <property type="entry name" value="NAD(P)-binding Rossmann-fold domains"/>
    <property type="match status" value="1"/>
</dbReference>
<feature type="domain" description="Glycosyl hydrolase family 4 C-terminal" evidence="12">
    <location>
        <begin position="185"/>
        <end position="417"/>
    </location>
</feature>
<evidence type="ECO:0000313" key="14">
    <source>
        <dbReference type="Proteomes" id="UP000199323"/>
    </source>
</evidence>
<dbReference type="EMBL" id="FONG01000032">
    <property type="protein sequence ID" value="SFF85480.1"/>
    <property type="molecule type" value="Genomic_DNA"/>
</dbReference>
<evidence type="ECO:0000256" key="2">
    <source>
        <dbReference type="ARBA" id="ARBA00022723"/>
    </source>
</evidence>
<feature type="binding site" evidence="8">
    <location>
        <position position="83"/>
    </location>
    <ligand>
        <name>substrate</name>
    </ligand>
</feature>
<evidence type="ECO:0000256" key="1">
    <source>
        <dbReference type="ARBA" id="ARBA00010141"/>
    </source>
</evidence>
<dbReference type="GO" id="GO:0046872">
    <property type="term" value="F:metal ion binding"/>
    <property type="evidence" value="ECO:0007669"/>
    <property type="project" value="UniProtKB-KW"/>
</dbReference>
<evidence type="ECO:0000256" key="11">
    <source>
        <dbReference type="RuleBase" id="RU361152"/>
    </source>
</evidence>
<evidence type="ECO:0000313" key="13">
    <source>
        <dbReference type="EMBL" id="SFF85480.1"/>
    </source>
</evidence>
<dbReference type="InterPro" id="IPR019802">
    <property type="entry name" value="GlycHydrolase_4_CS"/>
</dbReference>
<dbReference type="InterPro" id="IPR022616">
    <property type="entry name" value="Glyco_hydro_4_C"/>
</dbReference>
<dbReference type="STRING" id="380248.SAMN05216251_13242"/>
<protein>
    <submittedName>
        <fullName evidence="13">6-phospho-beta-glucosidase</fullName>
    </submittedName>
</protein>
<dbReference type="GO" id="GO:0005975">
    <property type="term" value="P:carbohydrate metabolic process"/>
    <property type="evidence" value="ECO:0007669"/>
    <property type="project" value="InterPro"/>
</dbReference>
<dbReference type="Proteomes" id="UP000199323">
    <property type="component" value="Unassembled WGS sequence"/>
</dbReference>
<organism evidence="13 14">
    <name type="scientific">Actinacidiphila alni</name>
    <dbReference type="NCBI Taxonomy" id="380248"/>
    <lineage>
        <taxon>Bacteria</taxon>
        <taxon>Bacillati</taxon>
        <taxon>Actinomycetota</taxon>
        <taxon>Actinomycetes</taxon>
        <taxon>Kitasatosporales</taxon>
        <taxon>Streptomycetaceae</taxon>
        <taxon>Actinacidiphila</taxon>
    </lineage>
</organism>
<keyword evidence="4 11" id="KW-0520">NAD</keyword>
<keyword evidence="3 11" id="KW-0378">Hydrolase</keyword>
<dbReference type="RefSeq" id="WP_093717575.1">
    <property type="nucleotide sequence ID" value="NZ_FONG01000032.1"/>
</dbReference>
<evidence type="ECO:0000256" key="3">
    <source>
        <dbReference type="ARBA" id="ARBA00022801"/>
    </source>
</evidence>
<feature type="active site" description="Proton acceptor" evidence="7">
    <location>
        <position position="239"/>
    </location>
</feature>
<evidence type="ECO:0000256" key="7">
    <source>
        <dbReference type="PIRSR" id="PIRSR601088-1"/>
    </source>
</evidence>
<dbReference type="PRINTS" id="PR00732">
    <property type="entry name" value="GLHYDRLASE4"/>
</dbReference>
<feature type="binding site" evidence="9">
    <location>
        <position position="158"/>
    </location>
    <ligand>
        <name>Mn(2+)</name>
        <dbReference type="ChEBI" id="CHEBI:29035"/>
    </ligand>
</feature>
<keyword evidence="9" id="KW-0408">Iron</keyword>
<sequence>MRLTILGGGGFRVPLVYRALVGDATVSEVVLYDTDPRRLRVIMAVLGTVKGGPPVRAATDLPDALREADFVFSAIRVGGTPARVTDERIPLHEGVLGQETVGAGGVLYGLRTLPVAMSIAETVEAVAPRAWVINFTNPAGMVTEAMTRVLGERVIGICDSPVGLVRRAARAAGADPDAPGFGYDYVGLNHLGWLRRLTVDGTDLLPGLLADPAALGSFEEGRLFGPTWLQALGSLPNEYLHYYYFRRESLAAVRAADTTRGEFLDHQQSAFFAAADAAPGDAYELWERTRREREETYMADSRAASGGWQRDPHDLDGGGYDRVALALMRAIARDERTTLILNVPNGGALPFLDPAAVVEVPCAVGAFGARPLPVAAPDEHQAGLMLALKAVERAAIEAAATGSRRAALRALALHPLVDSPAVAARILAAAHAGR</sequence>
<comment type="cofactor">
    <cofactor evidence="11">
        <name>NAD(+)</name>
        <dbReference type="ChEBI" id="CHEBI:57540"/>
    </cofactor>
    <text evidence="11">Binds 1 NAD(+) per subunit.</text>
</comment>
<dbReference type="GO" id="GO:0016616">
    <property type="term" value="F:oxidoreductase activity, acting on the CH-OH group of donors, NAD or NADP as acceptor"/>
    <property type="evidence" value="ECO:0007669"/>
    <property type="project" value="InterPro"/>
</dbReference>
<keyword evidence="6 11" id="KW-0326">Glycosidase</keyword>
<dbReference type="PANTHER" id="PTHR32092">
    <property type="entry name" value="6-PHOSPHO-BETA-GLUCOSIDASE-RELATED"/>
    <property type="match status" value="1"/>
</dbReference>
<feature type="site" description="Increases basicity of active site Tyr" evidence="10">
    <location>
        <position position="99"/>
    </location>
</feature>
<keyword evidence="9" id="KW-0533">Nickel</keyword>
<comment type="similarity">
    <text evidence="1 11">Belongs to the glycosyl hydrolase 4 family.</text>
</comment>
<dbReference type="SUPFAM" id="SSF56327">
    <property type="entry name" value="LDH C-terminal domain-like"/>
    <property type="match status" value="1"/>
</dbReference>
<dbReference type="GO" id="GO:0004553">
    <property type="term" value="F:hydrolase activity, hydrolyzing O-glycosyl compounds"/>
    <property type="evidence" value="ECO:0007669"/>
    <property type="project" value="InterPro"/>
</dbReference>
<evidence type="ECO:0000256" key="5">
    <source>
        <dbReference type="ARBA" id="ARBA00023211"/>
    </source>
</evidence>
<dbReference type="PROSITE" id="PS01324">
    <property type="entry name" value="GLYCOSYL_HYDROL_F4"/>
    <property type="match status" value="1"/>
</dbReference>
<gene>
    <name evidence="13" type="ORF">SAMN05216251_13242</name>
</gene>
<accession>A0A1I2M3P5</accession>
<dbReference type="AlphaFoldDB" id="A0A1I2M3P5"/>
<evidence type="ECO:0000256" key="9">
    <source>
        <dbReference type="PIRSR" id="PIRSR601088-3"/>
    </source>
</evidence>
<dbReference type="Gene3D" id="3.40.50.720">
    <property type="entry name" value="NAD(P)-binding Rossmann-like Domain"/>
    <property type="match status" value="1"/>
</dbReference>
<evidence type="ECO:0000256" key="8">
    <source>
        <dbReference type="PIRSR" id="PIRSR601088-2"/>
    </source>
</evidence>
<evidence type="ECO:0000256" key="4">
    <source>
        <dbReference type="ARBA" id="ARBA00023027"/>
    </source>
</evidence>
<dbReference type="OrthoDB" id="9767022at2"/>
<dbReference type="PANTHER" id="PTHR32092:SF5">
    <property type="entry name" value="6-PHOSPHO-BETA-GLUCOSIDASE"/>
    <property type="match status" value="1"/>
</dbReference>
<keyword evidence="5 9" id="KW-0464">Manganese</keyword>
<dbReference type="InterPro" id="IPR001088">
    <property type="entry name" value="Glyco_hydro_4"/>
</dbReference>
<proteinExistence type="inferred from homology"/>
<dbReference type="Pfam" id="PF11975">
    <property type="entry name" value="Glyco_hydro_4C"/>
    <property type="match status" value="1"/>
</dbReference>
<feature type="binding site" evidence="8">
    <location>
        <position position="137"/>
    </location>
    <ligand>
        <name>substrate</name>
    </ligand>
</feature>
<feature type="active site" description="Proton donor" evidence="7">
    <location>
        <position position="159"/>
    </location>
</feature>
<keyword evidence="2 9" id="KW-0479">Metal-binding</keyword>
<keyword evidence="14" id="KW-1185">Reference proteome</keyword>
<dbReference type="InterPro" id="IPR015955">
    <property type="entry name" value="Lactate_DH/Glyco_Ohase_4_C"/>
</dbReference>
<reference evidence="14" key="1">
    <citation type="submission" date="2016-10" db="EMBL/GenBank/DDBJ databases">
        <authorList>
            <person name="Varghese N."/>
            <person name="Submissions S."/>
        </authorList>
    </citation>
    <scope>NUCLEOTIDE SEQUENCE [LARGE SCALE GENOMIC DNA]</scope>
    <source>
        <strain evidence="14">CGMCC 4.3510</strain>
    </source>
</reference>
<dbReference type="Gene3D" id="3.90.110.10">
    <property type="entry name" value="Lactate dehydrogenase/glycoside hydrolase, family 4, C-terminal"/>
    <property type="match status" value="1"/>
</dbReference>
<evidence type="ECO:0000259" key="12">
    <source>
        <dbReference type="Pfam" id="PF11975"/>
    </source>
</evidence>
<evidence type="ECO:0000256" key="6">
    <source>
        <dbReference type="ARBA" id="ARBA00023295"/>
    </source>
</evidence>